<dbReference type="AlphaFoldDB" id="A0AA48KNL3"/>
<evidence type="ECO:0008006" key="3">
    <source>
        <dbReference type="Google" id="ProtNLM"/>
    </source>
</evidence>
<gene>
    <name evidence="1" type="ORF">MACH26_11770</name>
</gene>
<name>A0AA48KNL3_9ALTE</name>
<dbReference type="SUPFAM" id="SSF53850">
    <property type="entry name" value="Periplasmic binding protein-like II"/>
    <property type="match status" value="1"/>
</dbReference>
<sequence length="261" mass="29945">MLLEMRLCAIKYLSVGFLWFLWTFSANAIPQDTQSLEAETFVLGVQNFDFFPHYNFTDQNKNSLLEEVLALFELKTGIKLRAVALPTKRLEYAFFESKEVDLIYPANKRWYKDKPGAVHYSNSLVTSISGTMVIEKGLPLKKIRAISIPFGFTPVKWNEEQDARQVQIFGVPDAKMAMQMVVNHRVQAADVEYNVAEHLNLQYGYDLVLDTNLPLSNPEFQFASIKHPQLITLLNQFLAENKDEIATIKRQLYIKESIASL</sequence>
<reference evidence="1" key="1">
    <citation type="submission" date="2023-01" db="EMBL/GenBank/DDBJ databases">
        <title>Complete genome sequence of Planctobacterium marinum strain Dej080120_11.</title>
        <authorList>
            <person name="Ueki S."/>
            <person name="Maruyama F."/>
        </authorList>
    </citation>
    <scope>NUCLEOTIDE SEQUENCE</scope>
    <source>
        <strain evidence="1">Dej080120_11</strain>
    </source>
</reference>
<proteinExistence type="predicted"/>
<dbReference type="EMBL" id="AP027272">
    <property type="protein sequence ID" value="BDX05656.1"/>
    <property type="molecule type" value="Genomic_DNA"/>
</dbReference>
<protein>
    <recommendedName>
        <fullName evidence="3">Solute-binding protein family 3/N-terminal domain-containing protein</fullName>
    </recommendedName>
</protein>
<accession>A0AA48KNL3</accession>
<organism evidence="1 2">
    <name type="scientific">Planctobacterium marinum</name>
    <dbReference type="NCBI Taxonomy" id="1631968"/>
    <lineage>
        <taxon>Bacteria</taxon>
        <taxon>Pseudomonadati</taxon>
        <taxon>Pseudomonadota</taxon>
        <taxon>Gammaproteobacteria</taxon>
        <taxon>Alteromonadales</taxon>
        <taxon>Alteromonadaceae</taxon>
        <taxon>Planctobacterium</taxon>
    </lineage>
</organism>
<evidence type="ECO:0000313" key="1">
    <source>
        <dbReference type="EMBL" id="BDX05656.1"/>
    </source>
</evidence>
<dbReference type="Proteomes" id="UP001333710">
    <property type="component" value="Chromosome"/>
</dbReference>
<keyword evidence="2" id="KW-1185">Reference proteome</keyword>
<evidence type="ECO:0000313" key="2">
    <source>
        <dbReference type="Proteomes" id="UP001333710"/>
    </source>
</evidence>
<dbReference type="KEGG" id="pmaw:MACH26_11770"/>
<dbReference type="Gene3D" id="3.40.190.10">
    <property type="entry name" value="Periplasmic binding protein-like II"/>
    <property type="match status" value="2"/>
</dbReference>